<dbReference type="eggNOG" id="COG1413">
    <property type="taxonomic scope" value="Bacteria"/>
</dbReference>
<evidence type="ECO:0000313" key="2">
    <source>
        <dbReference type="Proteomes" id="UP000010880"/>
    </source>
</evidence>
<gene>
    <name evidence="1" type="ordered locus">Halha_1140</name>
</gene>
<dbReference type="InterPro" id="IPR011989">
    <property type="entry name" value="ARM-like"/>
</dbReference>
<dbReference type="GO" id="GO:0016491">
    <property type="term" value="F:oxidoreductase activity"/>
    <property type="evidence" value="ECO:0007669"/>
    <property type="project" value="TreeGrafter"/>
</dbReference>
<dbReference type="Gene3D" id="1.25.10.10">
    <property type="entry name" value="Leucine-rich Repeat Variant"/>
    <property type="match status" value="2"/>
</dbReference>
<dbReference type="GO" id="GO:0016829">
    <property type="term" value="F:lyase activity"/>
    <property type="evidence" value="ECO:0007669"/>
    <property type="project" value="UniProtKB-KW"/>
</dbReference>
<dbReference type="HOGENOM" id="CLU_794023_0_0_9"/>
<keyword evidence="1" id="KW-0456">Lyase</keyword>
<keyword evidence="2" id="KW-1185">Reference proteome</keyword>
<evidence type="ECO:0000313" key="1">
    <source>
        <dbReference type="EMBL" id="AGB41089.1"/>
    </source>
</evidence>
<dbReference type="KEGG" id="hhl:Halha_1140"/>
<dbReference type="Pfam" id="PF13646">
    <property type="entry name" value="HEAT_2"/>
    <property type="match status" value="2"/>
</dbReference>
<dbReference type="AlphaFoldDB" id="L0K9P0"/>
<dbReference type="InterPro" id="IPR016024">
    <property type="entry name" value="ARM-type_fold"/>
</dbReference>
<dbReference type="RefSeq" id="WP_015326814.1">
    <property type="nucleotide sequence ID" value="NC_019978.1"/>
</dbReference>
<dbReference type="STRING" id="748449.Halha_1140"/>
<protein>
    <submittedName>
        <fullName evidence="1">PBS lyase HEAT-like repeat protein</fullName>
    </submittedName>
</protein>
<reference evidence="2" key="1">
    <citation type="submission" date="2012-02" db="EMBL/GenBank/DDBJ databases">
        <title>The complete genome of Halobacteroides halobius DSM 5150.</title>
        <authorList>
            <person name="Lucas S."/>
            <person name="Copeland A."/>
            <person name="Lapidus A."/>
            <person name="Glavina del Rio T."/>
            <person name="Dalin E."/>
            <person name="Tice H."/>
            <person name="Bruce D."/>
            <person name="Goodwin L."/>
            <person name="Pitluck S."/>
            <person name="Peters L."/>
            <person name="Mikhailova N."/>
            <person name="Gu W."/>
            <person name="Kyrpides N."/>
            <person name="Mavromatis K."/>
            <person name="Ivanova N."/>
            <person name="Brettin T."/>
            <person name="Detter J.C."/>
            <person name="Han C."/>
            <person name="Larimer F."/>
            <person name="Land M."/>
            <person name="Hauser L."/>
            <person name="Markowitz V."/>
            <person name="Cheng J.-F."/>
            <person name="Hugenholtz P."/>
            <person name="Woyke T."/>
            <person name="Wu D."/>
            <person name="Tindall B."/>
            <person name="Pomrenke H."/>
            <person name="Brambilla E."/>
            <person name="Klenk H.-P."/>
            <person name="Eisen J.A."/>
        </authorList>
    </citation>
    <scope>NUCLEOTIDE SEQUENCE [LARGE SCALE GENOMIC DNA]</scope>
    <source>
        <strain evidence="2">ATCC 35273 / DSM 5150 / MD-1</strain>
    </source>
</reference>
<dbReference type="PANTHER" id="PTHR12697:SF5">
    <property type="entry name" value="DEOXYHYPUSINE HYDROXYLASE"/>
    <property type="match status" value="1"/>
</dbReference>
<proteinExistence type="predicted"/>
<dbReference type="OrthoDB" id="2112914at2"/>
<name>L0K9P0_HALHC</name>
<dbReference type="Proteomes" id="UP000010880">
    <property type="component" value="Chromosome"/>
</dbReference>
<sequence>MLLSLLFKKEEEEVEYDTLISKLRSNLKQGLSLVDQLEDIHIKQRLLLEGKKDLEKKIYLKVKKAIIEGDFFKQLLAKSINSECEVKKQAISILMEHKTPQTVDYLIPFLYDDNLEIKNLVIEELAKVNNTKAVTTLVNYLDYCNEVATQQTLRQAFYNLGSKCVPKLLELIDSETKHLNWIVKLLGEIGDEEIIDPLLELLEKHSKPEIRVGATKSLSQFLDYPRVFNSLLVALEDQDCHVRAQIVKLLSKIDNSEILSYIYYMLDDTSGIVRSNAARALLESGNEGIKYLILGAEKKESPEVLRCLKEVDTLKLIKIIKEDYQTDDFNENSAVLRVIDDSDDEKLTG</sequence>
<accession>L0K9P0</accession>
<dbReference type="EMBL" id="CP003359">
    <property type="protein sequence ID" value="AGB41089.1"/>
    <property type="molecule type" value="Genomic_DNA"/>
</dbReference>
<dbReference type="PANTHER" id="PTHR12697">
    <property type="entry name" value="PBS LYASE HEAT-LIKE PROTEIN"/>
    <property type="match status" value="1"/>
</dbReference>
<organism evidence="1 2">
    <name type="scientific">Halobacteroides halobius (strain ATCC 35273 / DSM 5150 / MD-1)</name>
    <dbReference type="NCBI Taxonomy" id="748449"/>
    <lineage>
        <taxon>Bacteria</taxon>
        <taxon>Bacillati</taxon>
        <taxon>Bacillota</taxon>
        <taxon>Clostridia</taxon>
        <taxon>Halanaerobiales</taxon>
        <taxon>Halobacteroidaceae</taxon>
        <taxon>Halobacteroides</taxon>
    </lineage>
</organism>
<dbReference type="SUPFAM" id="SSF48371">
    <property type="entry name" value="ARM repeat"/>
    <property type="match status" value="1"/>
</dbReference>